<keyword evidence="3" id="KW-1185">Reference proteome</keyword>
<organism evidence="3 4">
    <name type="scientific">Ditylenchus dipsaci</name>
    <dbReference type="NCBI Taxonomy" id="166011"/>
    <lineage>
        <taxon>Eukaryota</taxon>
        <taxon>Metazoa</taxon>
        <taxon>Ecdysozoa</taxon>
        <taxon>Nematoda</taxon>
        <taxon>Chromadorea</taxon>
        <taxon>Rhabditida</taxon>
        <taxon>Tylenchina</taxon>
        <taxon>Tylenchomorpha</taxon>
        <taxon>Sphaerularioidea</taxon>
        <taxon>Anguinidae</taxon>
        <taxon>Anguininae</taxon>
        <taxon>Ditylenchus</taxon>
    </lineage>
</organism>
<feature type="domain" description="CCHC-type" evidence="2">
    <location>
        <begin position="41"/>
        <end position="55"/>
    </location>
</feature>
<dbReference type="WBParaSite" id="jg9656">
    <property type="protein sequence ID" value="jg9656"/>
    <property type="gene ID" value="jg9656"/>
</dbReference>
<dbReference type="Proteomes" id="UP000887574">
    <property type="component" value="Unplaced"/>
</dbReference>
<dbReference type="SMART" id="SM00343">
    <property type="entry name" value="ZnF_C2HC"/>
    <property type="match status" value="3"/>
</dbReference>
<reference evidence="4" key="1">
    <citation type="submission" date="2022-11" db="UniProtKB">
        <authorList>
            <consortium name="WormBaseParasite"/>
        </authorList>
    </citation>
    <scope>IDENTIFICATION</scope>
</reference>
<dbReference type="Gene3D" id="4.10.60.10">
    <property type="entry name" value="Zinc finger, CCHC-type"/>
    <property type="match status" value="1"/>
</dbReference>
<accession>A0A915EVE2</accession>
<sequence length="260" mass="29575">MAQKSFCCSVCGKGGHKASQCPVNNMHIFSSQYTALSNRHCFMCHYRGHIVTDCPANVFLNLGINVGDCYVCGSKSHVKKGCPYKFKFWLKGPWRKEVDEIIKLQGSAVNNCNPYWLEIDDMVQEVKVMLMGLVCVEFAVRLGISRTTVETTSLPLPAITWNKSHVFYSFTHEGSGRWRETDLLDEDRRREFESSQEIKVTSQTKGPANKSAIIDSEANLQEALAKCDLMLDEIQKKIEKSWLTARQEVHTVKFVRLLLE</sequence>
<feature type="domain" description="CCHC-type" evidence="2">
    <location>
        <begin position="69"/>
        <end position="83"/>
    </location>
</feature>
<dbReference type="GO" id="GO:0019899">
    <property type="term" value="F:enzyme binding"/>
    <property type="evidence" value="ECO:0007669"/>
    <property type="project" value="UniProtKB-ARBA"/>
</dbReference>
<proteinExistence type="predicted"/>
<protein>
    <submittedName>
        <fullName evidence="4">CCHC-type domain-containing protein</fullName>
    </submittedName>
</protein>
<evidence type="ECO:0000259" key="2">
    <source>
        <dbReference type="PROSITE" id="PS50158"/>
    </source>
</evidence>
<dbReference type="GO" id="GO:0003676">
    <property type="term" value="F:nucleic acid binding"/>
    <property type="evidence" value="ECO:0007669"/>
    <property type="project" value="InterPro"/>
</dbReference>
<keyword evidence="1" id="KW-0479">Metal-binding</keyword>
<dbReference type="InterPro" id="IPR001878">
    <property type="entry name" value="Znf_CCHC"/>
</dbReference>
<keyword evidence="1" id="KW-0862">Zinc</keyword>
<dbReference type="PROSITE" id="PS50158">
    <property type="entry name" value="ZF_CCHC"/>
    <property type="match status" value="3"/>
</dbReference>
<name>A0A915EVE2_9BILA</name>
<evidence type="ECO:0000256" key="1">
    <source>
        <dbReference type="PROSITE-ProRule" id="PRU00047"/>
    </source>
</evidence>
<dbReference type="SUPFAM" id="SSF57756">
    <property type="entry name" value="Retrovirus zinc finger-like domains"/>
    <property type="match status" value="1"/>
</dbReference>
<dbReference type="AlphaFoldDB" id="A0A915EVE2"/>
<dbReference type="GO" id="GO:0008270">
    <property type="term" value="F:zinc ion binding"/>
    <property type="evidence" value="ECO:0007669"/>
    <property type="project" value="UniProtKB-KW"/>
</dbReference>
<evidence type="ECO:0000313" key="4">
    <source>
        <dbReference type="WBParaSite" id="jg9656"/>
    </source>
</evidence>
<keyword evidence="1" id="KW-0863">Zinc-finger</keyword>
<dbReference type="InterPro" id="IPR036875">
    <property type="entry name" value="Znf_CCHC_sf"/>
</dbReference>
<feature type="domain" description="CCHC-type" evidence="2">
    <location>
        <begin position="8"/>
        <end position="22"/>
    </location>
</feature>
<evidence type="ECO:0000313" key="3">
    <source>
        <dbReference type="Proteomes" id="UP000887574"/>
    </source>
</evidence>